<protein>
    <submittedName>
        <fullName evidence="9">Putative glycoside hydrolase</fullName>
        <ecNumber evidence="9">3.2.1.-</ecNumber>
    </submittedName>
</protein>
<dbReference type="Gene3D" id="3.20.20.80">
    <property type="entry name" value="Glycosidases"/>
    <property type="match status" value="1"/>
</dbReference>
<dbReference type="Pfam" id="PF18565">
    <property type="entry name" value="Glyco_hydro2_C5"/>
    <property type="match status" value="1"/>
</dbReference>
<dbReference type="InterPro" id="IPR032311">
    <property type="entry name" value="DUF4982"/>
</dbReference>
<dbReference type="Proteomes" id="UP000007881">
    <property type="component" value="Chromosome"/>
</dbReference>
<dbReference type="STRING" id="1142394.PSMK_19190"/>
<dbReference type="eggNOG" id="COG3250">
    <property type="taxonomic scope" value="Bacteria"/>
</dbReference>
<feature type="domain" description="Glycoside hydrolase family 2 immunoglobulin-like beta-sandwich" evidence="4">
    <location>
        <begin position="178"/>
        <end position="281"/>
    </location>
</feature>
<dbReference type="InterPro" id="IPR036156">
    <property type="entry name" value="Beta-gal/glucu_dom_sf"/>
</dbReference>
<keyword evidence="10" id="KW-1185">Reference proteome</keyword>
<dbReference type="PRINTS" id="PR00132">
    <property type="entry name" value="GLHYDRLASE2"/>
</dbReference>
<dbReference type="EC" id="3.2.1.-" evidence="9"/>
<dbReference type="PANTHER" id="PTHR42732">
    <property type="entry name" value="BETA-GALACTOSIDASE"/>
    <property type="match status" value="1"/>
</dbReference>
<evidence type="ECO:0000256" key="3">
    <source>
        <dbReference type="ARBA" id="ARBA00023295"/>
    </source>
</evidence>
<dbReference type="InterPro" id="IPR006103">
    <property type="entry name" value="Glyco_hydro_2_cat"/>
</dbReference>
<accession>I0IFP0</accession>
<evidence type="ECO:0000313" key="10">
    <source>
        <dbReference type="Proteomes" id="UP000007881"/>
    </source>
</evidence>
<reference evidence="9 10" key="1">
    <citation type="submission" date="2012-02" db="EMBL/GenBank/DDBJ databases">
        <title>Complete genome sequence of Phycisphaera mikurensis NBRC 102666.</title>
        <authorList>
            <person name="Ankai A."/>
            <person name="Hosoyama A."/>
            <person name="Terui Y."/>
            <person name="Sekine M."/>
            <person name="Fukai R."/>
            <person name="Kato Y."/>
            <person name="Nakamura S."/>
            <person name="Yamada-Narita S."/>
            <person name="Kawakoshi A."/>
            <person name="Fukunaga Y."/>
            <person name="Yamazaki S."/>
            <person name="Fujita N."/>
        </authorList>
    </citation>
    <scope>NUCLEOTIDE SEQUENCE [LARGE SCALE GENOMIC DNA]</scope>
    <source>
        <strain evidence="10">NBRC 102666 / KCTC 22515 / FYK2301M01</strain>
    </source>
</reference>
<dbReference type="HOGENOM" id="CLU_006501_0_1_0"/>
<sequence>MPIPPGGVILPAMPRTTETLSDWAFAPTDDAAAVEPGFDAASFAPVRVPHDWSVEHGFDERLEGCTGYLPGGFGTYRRAFPTPEVPAGGRVRLTFDGVYNRSEVWLNGRRIHQHPYGYSPFTLDLTDQLAPADQENLIAVRVDRTRYADSRWYTGSGIYRAVTLEVVEALHVAHDGVFVTTPEVSDGHASATVRTEVVHAGAGEVGFVLHQRVLGPDGAEAASTRAGFNSADAGVRAVEQTLEIADPQRWSPDAPTLYTLQTRVERAGEVVDEVETRIGFRTLEHDAARGFFLNGRPTPIRGVCLHHDGGCVGAAVPDAVWERRLRTLKDGGCNAIRTAHNPPSAAFLDLCDRIGFLVQDEFFDEWEFPKDKRKNCREQSVDAITRGYCEHFPTHAEADLKAVMRRDRNHPCVFQWSIGNEIEWTYPAYVEATGFFNMDWQGNYFWSLPPNDRATIRATIEAAGPDPCGETAQRLAGWTRELDTTRPVFANCILPSASLETAYGDALDVMGFSYRRVMYDYAGRHHPEKAVMGGENLGHAHEWQAVQERDRVAGLFLWTGIDYMGESDGQWPRKSTDSGLLDAAGFVKPAWHLMRTLWRPEVPHTHITTQTLDDSLYRVDADGRVLEREPGQWERRLWGWHGVEEHWNWRKGEIVIVEVASTAGELDLVLNGRSLGARRREDFPDRLFKWAVPWEAGELRAVGGGADVGIRTAGPPATLKLSRGPSAMAVAVRSPDAHHVEARLHDADGRRVRHAEAELTFRPDGPGKVLGVDNGSPRSVQPYASDRLTTSQGRALAIVGEAGGGRPLRVTVTGPGLAAATLELDAGA</sequence>
<evidence type="ECO:0000259" key="7">
    <source>
        <dbReference type="Pfam" id="PF16355"/>
    </source>
</evidence>
<dbReference type="InterPro" id="IPR013783">
    <property type="entry name" value="Ig-like_fold"/>
</dbReference>
<keyword evidence="2 9" id="KW-0378">Hydrolase</keyword>
<dbReference type="GO" id="GO:0005975">
    <property type="term" value="P:carbohydrate metabolic process"/>
    <property type="evidence" value="ECO:0007669"/>
    <property type="project" value="InterPro"/>
</dbReference>
<dbReference type="Gene3D" id="2.60.120.260">
    <property type="entry name" value="Galactose-binding domain-like"/>
    <property type="match status" value="1"/>
</dbReference>
<feature type="domain" description="DUF4982" evidence="7">
    <location>
        <begin position="652"/>
        <end position="703"/>
    </location>
</feature>
<name>I0IFP0_PHYMF</name>
<evidence type="ECO:0000259" key="4">
    <source>
        <dbReference type="Pfam" id="PF00703"/>
    </source>
</evidence>
<dbReference type="InterPro" id="IPR006102">
    <property type="entry name" value="Ig-like_GH2"/>
</dbReference>
<evidence type="ECO:0000259" key="8">
    <source>
        <dbReference type="Pfam" id="PF18565"/>
    </source>
</evidence>
<feature type="domain" description="Glycosyl hydrolases family 2 sugar binding" evidence="6">
    <location>
        <begin position="72"/>
        <end position="164"/>
    </location>
</feature>
<dbReference type="SUPFAM" id="SSF49785">
    <property type="entry name" value="Galactose-binding domain-like"/>
    <property type="match status" value="1"/>
</dbReference>
<comment type="similarity">
    <text evidence="1">Belongs to the glycosyl hydrolase 2 family.</text>
</comment>
<dbReference type="Pfam" id="PF02837">
    <property type="entry name" value="Glyco_hydro_2_N"/>
    <property type="match status" value="1"/>
</dbReference>
<dbReference type="EMBL" id="AP012338">
    <property type="protein sequence ID" value="BAM04078.1"/>
    <property type="molecule type" value="Genomic_DNA"/>
</dbReference>
<dbReference type="GO" id="GO:0004553">
    <property type="term" value="F:hydrolase activity, hydrolyzing O-glycosyl compounds"/>
    <property type="evidence" value="ECO:0007669"/>
    <property type="project" value="InterPro"/>
</dbReference>
<dbReference type="InterPro" id="IPR006104">
    <property type="entry name" value="Glyco_hydro_2_N"/>
</dbReference>
<gene>
    <name evidence="9" type="ordered locus">PSMK_19190</name>
</gene>
<dbReference type="InterPro" id="IPR051913">
    <property type="entry name" value="GH2_Domain-Containing"/>
</dbReference>
<proteinExistence type="inferred from homology"/>
<dbReference type="Gene3D" id="2.60.40.10">
    <property type="entry name" value="Immunoglobulins"/>
    <property type="match status" value="3"/>
</dbReference>
<evidence type="ECO:0000259" key="5">
    <source>
        <dbReference type="Pfam" id="PF02836"/>
    </source>
</evidence>
<keyword evidence="3 9" id="KW-0326">Glycosidase</keyword>
<dbReference type="KEGG" id="phm:PSMK_19190"/>
<dbReference type="SUPFAM" id="SSF51445">
    <property type="entry name" value="(Trans)glycosidases"/>
    <property type="match status" value="1"/>
</dbReference>
<dbReference type="InterPro" id="IPR040605">
    <property type="entry name" value="Glyco_hydro2_dom5"/>
</dbReference>
<dbReference type="SUPFAM" id="SSF49303">
    <property type="entry name" value="beta-Galactosidase/glucuronidase domain"/>
    <property type="match status" value="1"/>
</dbReference>
<evidence type="ECO:0000313" key="9">
    <source>
        <dbReference type="EMBL" id="BAM04078.1"/>
    </source>
</evidence>
<dbReference type="InterPro" id="IPR017853">
    <property type="entry name" value="GH"/>
</dbReference>
<feature type="domain" description="Glycoside hydrolase family 2 catalytic" evidence="5">
    <location>
        <begin position="291"/>
        <end position="488"/>
    </location>
</feature>
<evidence type="ECO:0000256" key="1">
    <source>
        <dbReference type="ARBA" id="ARBA00007401"/>
    </source>
</evidence>
<dbReference type="Pfam" id="PF00703">
    <property type="entry name" value="Glyco_hydro_2"/>
    <property type="match status" value="1"/>
</dbReference>
<dbReference type="PATRIC" id="fig|1142394.8.peg.1977"/>
<evidence type="ECO:0000256" key="2">
    <source>
        <dbReference type="ARBA" id="ARBA00022801"/>
    </source>
</evidence>
<organism evidence="9 10">
    <name type="scientific">Phycisphaera mikurensis (strain NBRC 102666 / KCTC 22515 / FYK2301M01)</name>
    <dbReference type="NCBI Taxonomy" id="1142394"/>
    <lineage>
        <taxon>Bacteria</taxon>
        <taxon>Pseudomonadati</taxon>
        <taxon>Planctomycetota</taxon>
        <taxon>Phycisphaerae</taxon>
        <taxon>Phycisphaerales</taxon>
        <taxon>Phycisphaeraceae</taxon>
        <taxon>Phycisphaera</taxon>
    </lineage>
</organism>
<evidence type="ECO:0000259" key="6">
    <source>
        <dbReference type="Pfam" id="PF02837"/>
    </source>
</evidence>
<dbReference type="PANTHER" id="PTHR42732:SF1">
    <property type="entry name" value="BETA-MANNOSIDASE"/>
    <property type="match status" value="1"/>
</dbReference>
<dbReference type="InterPro" id="IPR006101">
    <property type="entry name" value="Glyco_hydro_2"/>
</dbReference>
<dbReference type="AlphaFoldDB" id="I0IFP0"/>
<dbReference type="InterPro" id="IPR008979">
    <property type="entry name" value="Galactose-bd-like_sf"/>
</dbReference>
<dbReference type="Pfam" id="PF02836">
    <property type="entry name" value="Glyco_hydro_2_C"/>
    <property type="match status" value="1"/>
</dbReference>
<dbReference type="Pfam" id="PF16355">
    <property type="entry name" value="DUF4982"/>
    <property type="match status" value="1"/>
</dbReference>
<feature type="domain" description="Glycoside hydrolase family 2" evidence="8">
    <location>
        <begin position="734"/>
        <end position="822"/>
    </location>
</feature>